<organism evidence="2 3">
    <name type="scientific">Candidatus Uhrbacteria bacterium GW2011_GWF2_46_218</name>
    <dbReference type="NCBI Taxonomy" id="1619001"/>
    <lineage>
        <taxon>Bacteria</taxon>
        <taxon>Candidatus Uhriibacteriota</taxon>
    </lineage>
</organism>
<evidence type="ECO:0000256" key="1">
    <source>
        <dbReference type="SAM" id="MobiDB-lite"/>
    </source>
</evidence>
<accession>A0A0G1PJ04</accession>
<dbReference type="EMBL" id="LCMG01000013">
    <property type="protein sequence ID" value="KKU32731.1"/>
    <property type="molecule type" value="Genomic_DNA"/>
</dbReference>
<evidence type="ECO:0000313" key="3">
    <source>
        <dbReference type="Proteomes" id="UP000034705"/>
    </source>
</evidence>
<reference evidence="2 3" key="1">
    <citation type="journal article" date="2015" name="Nature">
        <title>rRNA introns, odd ribosomes, and small enigmatic genomes across a large radiation of phyla.</title>
        <authorList>
            <person name="Brown C.T."/>
            <person name="Hug L.A."/>
            <person name="Thomas B.C."/>
            <person name="Sharon I."/>
            <person name="Castelle C.J."/>
            <person name="Singh A."/>
            <person name="Wilkins M.J."/>
            <person name="Williams K.H."/>
            <person name="Banfield J.F."/>
        </authorList>
    </citation>
    <scope>NUCLEOTIDE SEQUENCE [LARGE SCALE GENOMIC DNA]</scope>
</reference>
<feature type="region of interest" description="Disordered" evidence="1">
    <location>
        <begin position="1"/>
        <end position="21"/>
    </location>
</feature>
<evidence type="ECO:0000313" key="2">
    <source>
        <dbReference type="EMBL" id="KKU32731.1"/>
    </source>
</evidence>
<name>A0A0G1PJ04_9BACT</name>
<sequence>MINLSMSNPEGGMPPEAQLEAHRKKVQFRLGKRAMGYPELWTPAETEEEKRLVEEAAAEEFTKAVNERDFARADSIAQNLRRQFGEPLLEVSSQPTEPEAERQPSAVEQEMKNIIGPHWEKVFDAIRYAPLSDPRNLALAAEARKFDQTRFDAEITLDERSIKDAVQKINGHKDSGAAGYFFCSAISLKRLVGAEEFAKLVPMNEEDWRRLTEDMKIYSSPYSLPFQMVLADMAEFDPQKTRELIGEEKMEESKKIMREKMKHAFCIHKVFYLHALKLWGQKGEDISVLSQQDWQNIRNEMEDMLCHRDMKGFFYIANMVREVGVEESEV</sequence>
<proteinExistence type="predicted"/>
<dbReference type="AlphaFoldDB" id="A0A0G1PJ04"/>
<gene>
    <name evidence="2" type="ORF">UX45_C0013G0008</name>
</gene>
<feature type="region of interest" description="Disordered" evidence="1">
    <location>
        <begin position="87"/>
        <end position="107"/>
    </location>
</feature>
<dbReference type="Proteomes" id="UP000034705">
    <property type="component" value="Unassembled WGS sequence"/>
</dbReference>
<comment type="caution">
    <text evidence="2">The sequence shown here is derived from an EMBL/GenBank/DDBJ whole genome shotgun (WGS) entry which is preliminary data.</text>
</comment>
<protein>
    <submittedName>
        <fullName evidence="2">Uncharacterized protein</fullName>
    </submittedName>
</protein>